<dbReference type="AlphaFoldDB" id="A0AAD1WJP3"/>
<reference evidence="1" key="1">
    <citation type="submission" date="2022-03" db="EMBL/GenBank/DDBJ databases">
        <authorList>
            <person name="Alioto T."/>
            <person name="Alioto T."/>
            <person name="Gomez Garrido J."/>
        </authorList>
    </citation>
    <scope>NUCLEOTIDE SEQUENCE</scope>
</reference>
<proteinExistence type="predicted"/>
<evidence type="ECO:0000313" key="1">
    <source>
        <dbReference type="EMBL" id="CAH2308187.1"/>
    </source>
</evidence>
<gene>
    <name evidence="1" type="ORF">PECUL_23A005669</name>
</gene>
<name>A0AAD1WJP3_PELCU</name>
<dbReference type="EMBL" id="OW240918">
    <property type="protein sequence ID" value="CAH2308187.1"/>
    <property type="molecule type" value="Genomic_DNA"/>
</dbReference>
<protein>
    <submittedName>
        <fullName evidence="1">Uncharacterized protein</fullName>
    </submittedName>
</protein>
<keyword evidence="2" id="KW-1185">Reference proteome</keyword>
<organism evidence="1 2">
    <name type="scientific">Pelobates cultripes</name>
    <name type="common">Western spadefoot toad</name>
    <dbReference type="NCBI Taxonomy" id="61616"/>
    <lineage>
        <taxon>Eukaryota</taxon>
        <taxon>Metazoa</taxon>
        <taxon>Chordata</taxon>
        <taxon>Craniata</taxon>
        <taxon>Vertebrata</taxon>
        <taxon>Euteleostomi</taxon>
        <taxon>Amphibia</taxon>
        <taxon>Batrachia</taxon>
        <taxon>Anura</taxon>
        <taxon>Pelobatoidea</taxon>
        <taxon>Pelobatidae</taxon>
        <taxon>Pelobates</taxon>
    </lineage>
</organism>
<evidence type="ECO:0000313" key="2">
    <source>
        <dbReference type="Proteomes" id="UP001295444"/>
    </source>
</evidence>
<accession>A0AAD1WJP3</accession>
<sequence>MWLKSFYVAWRTAARYINGSHGGEGDAVALCSICAFGFCNRQSDSDFSGSLTHSSQKQVIGIFSRCSETYYKWLIDKLKGREFVKIVENVLSVHITNTSSEFPKMLYKCTFAILYHSYKWGRINISDVTDSLYDRQLHDLSWYLGQEKIMVILDDMDLVNNDERQRILSTQPSIQSLSSNLLLIPANGNKQTAQKKLEEFFMLLEGVMGLIEVYGTLHSLSALKVAYYCKLV</sequence>
<dbReference type="Proteomes" id="UP001295444">
    <property type="component" value="Chromosome 07"/>
</dbReference>